<feature type="transmembrane region" description="Helical" evidence="1">
    <location>
        <begin position="12"/>
        <end position="30"/>
    </location>
</feature>
<reference evidence="2 3" key="1">
    <citation type="submission" date="2017-10" db="EMBL/GenBank/DDBJ databases">
        <title>Novel microbial diversity and functional potential in the marine mammal oral microbiome.</title>
        <authorList>
            <person name="Dudek N.K."/>
            <person name="Sun C.L."/>
            <person name="Burstein D."/>
            <person name="Kantor R.S."/>
            <person name="Aliaga Goltsman D.S."/>
            <person name="Bik E.M."/>
            <person name="Thomas B.C."/>
            <person name="Banfield J.F."/>
            <person name="Relman D.A."/>
        </authorList>
    </citation>
    <scope>NUCLEOTIDE SEQUENCE [LARGE SCALE GENOMIC DNA]</scope>
    <source>
        <strain evidence="2">DOLZORAL124_49_17</strain>
    </source>
</reference>
<name>A0A2G6E2F5_9BACT</name>
<accession>A0A2G6E2F5</accession>
<keyword evidence="1" id="KW-0472">Membrane</keyword>
<comment type="caution">
    <text evidence="2">The sequence shown here is derived from an EMBL/GenBank/DDBJ whole genome shotgun (WGS) entry which is preliminary data.</text>
</comment>
<evidence type="ECO:0008006" key="4">
    <source>
        <dbReference type="Google" id="ProtNLM"/>
    </source>
</evidence>
<evidence type="ECO:0000256" key="1">
    <source>
        <dbReference type="SAM" id="Phobius"/>
    </source>
</evidence>
<gene>
    <name evidence="2" type="ORF">CSB45_11980</name>
</gene>
<evidence type="ECO:0000313" key="2">
    <source>
        <dbReference type="EMBL" id="PID56244.1"/>
    </source>
</evidence>
<dbReference type="AlphaFoldDB" id="A0A2G6E2F5"/>
<dbReference type="Proteomes" id="UP000229740">
    <property type="component" value="Unassembled WGS sequence"/>
</dbReference>
<dbReference type="EMBL" id="PDPS01000036">
    <property type="protein sequence ID" value="PID56244.1"/>
    <property type="molecule type" value="Genomic_DNA"/>
</dbReference>
<keyword evidence="1" id="KW-1133">Transmembrane helix</keyword>
<organism evidence="2 3">
    <name type="scientific">candidate division KSB3 bacterium</name>
    <dbReference type="NCBI Taxonomy" id="2044937"/>
    <lineage>
        <taxon>Bacteria</taxon>
        <taxon>candidate division KSB3</taxon>
    </lineage>
</organism>
<evidence type="ECO:0000313" key="3">
    <source>
        <dbReference type="Proteomes" id="UP000229740"/>
    </source>
</evidence>
<proteinExistence type="predicted"/>
<sequence>MILMTRKSRQRVIAIVSAGVVEFFACVLHADVPIRHELAPAWSWSSYRYAHDDYVINETEAPSISAHDEYTRHRFSLAYSFFFTPISDTPDTPIRLEPFYARPASLRLELSVQPEYTASHVFQNTANAYRALSSSSPQQRRVALRLELQPWTSTGLTFMLDSAEREEDVTLANTFGLLGDGKSDEIRRQYGFGLSRYLSDHFRVSADIAALDREYAAVKTHWTAETPLSRTQVHDSTEADGRELRLLGIYIFHKRIRTRLGYRYRQTDGHSTTMTSHDDRAPLGASFYDDTLCEQMFTVSTTWFLKYTTSLQLGGSFARHTLERNYRPDQIMTYAWDAWSLSGRISHDIRRRFGLWLAYEFSRQDGEVENRHPQTEGNPRTIFHTYSNMHTVQTGVNIRL</sequence>
<keyword evidence="1" id="KW-0812">Transmembrane</keyword>
<protein>
    <recommendedName>
        <fullName evidence="4">Outer membrane protein beta-barrel domain-containing protein</fullName>
    </recommendedName>
</protein>